<organism evidence="2 3">
    <name type="scientific">Trema orientale</name>
    <name type="common">Charcoal tree</name>
    <name type="synonym">Celtis orientalis</name>
    <dbReference type="NCBI Taxonomy" id="63057"/>
    <lineage>
        <taxon>Eukaryota</taxon>
        <taxon>Viridiplantae</taxon>
        <taxon>Streptophyta</taxon>
        <taxon>Embryophyta</taxon>
        <taxon>Tracheophyta</taxon>
        <taxon>Spermatophyta</taxon>
        <taxon>Magnoliopsida</taxon>
        <taxon>eudicotyledons</taxon>
        <taxon>Gunneridae</taxon>
        <taxon>Pentapetalae</taxon>
        <taxon>rosids</taxon>
        <taxon>fabids</taxon>
        <taxon>Rosales</taxon>
        <taxon>Cannabaceae</taxon>
        <taxon>Trema</taxon>
    </lineage>
</organism>
<evidence type="ECO:0008006" key="4">
    <source>
        <dbReference type="Google" id="ProtNLM"/>
    </source>
</evidence>
<gene>
    <name evidence="2" type="ORF">TorRG33x02_200840</name>
</gene>
<dbReference type="InterPro" id="IPR012438">
    <property type="entry name" value="DUF1639"/>
</dbReference>
<proteinExistence type="predicted"/>
<keyword evidence="3" id="KW-1185">Reference proteome</keyword>
<dbReference type="PANTHER" id="PTHR33130:SF43">
    <property type="entry name" value="OS01G0688600 PROTEIN"/>
    <property type="match status" value="1"/>
</dbReference>
<evidence type="ECO:0000313" key="3">
    <source>
        <dbReference type="Proteomes" id="UP000237000"/>
    </source>
</evidence>
<evidence type="ECO:0000256" key="1">
    <source>
        <dbReference type="SAM" id="MobiDB-lite"/>
    </source>
</evidence>
<name>A0A2P5EF88_TREOI</name>
<sequence length="285" mass="31887">MVCAGERQRVLKSSSPVSMAVGPERTKPLHNFDLPCLKWGSQRYLRCLRVDGGGGGIDRRSDVPRFESSLINRRRESEPERRKIRIPRPVMENNNNNNDNGNDDGIAAMRQKILLELKTKAIAMSDRILREEVVDGDGGGADAEAGEQSAAAVLESRPWNLRTRRAACKAPVSGGGAKSSGIEERRRSNYSPPRSEAANGVKSPRLVRALVSEKKKERARFSVALSKKDIEDDFMELLGRRPRRRPKKRPKHIQNLLDPLFPGLYLNEITTATYRVPEAPETGKR</sequence>
<dbReference type="Pfam" id="PF07797">
    <property type="entry name" value="DUF1639"/>
    <property type="match status" value="1"/>
</dbReference>
<evidence type="ECO:0000313" key="2">
    <source>
        <dbReference type="EMBL" id="PON84186.1"/>
    </source>
</evidence>
<dbReference type="AlphaFoldDB" id="A0A2P5EF88"/>
<reference evidence="3" key="1">
    <citation type="submission" date="2016-06" db="EMBL/GenBank/DDBJ databases">
        <title>Parallel loss of symbiosis genes in relatives of nitrogen-fixing non-legume Parasponia.</title>
        <authorList>
            <person name="Van Velzen R."/>
            <person name="Holmer R."/>
            <person name="Bu F."/>
            <person name="Rutten L."/>
            <person name="Van Zeijl A."/>
            <person name="Liu W."/>
            <person name="Santuari L."/>
            <person name="Cao Q."/>
            <person name="Sharma T."/>
            <person name="Shen D."/>
            <person name="Roswanjaya Y."/>
            <person name="Wardhani T."/>
            <person name="Kalhor M.S."/>
            <person name="Jansen J."/>
            <person name="Van den Hoogen J."/>
            <person name="Gungor B."/>
            <person name="Hartog M."/>
            <person name="Hontelez J."/>
            <person name="Verver J."/>
            <person name="Yang W.-C."/>
            <person name="Schijlen E."/>
            <person name="Repin R."/>
            <person name="Schilthuizen M."/>
            <person name="Schranz E."/>
            <person name="Heidstra R."/>
            <person name="Miyata K."/>
            <person name="Fedorova E."/>
            <person name="Kohlen W."/>
            <person name="Bisseling T."/>
            <person name="Smit S."/>
            <person name="Geurts R."/>
        </authorList>
    </citation>
    <scope>NUCLEOTIDE SEQUENCE [LARGE SCALE GENOMIC DNA]</scope>
    <source>
        <strain evidence="3">cv. RG33-2</strain>
    </source>
</reference>
<feature type="region of interest" description="Disordered" evidence="1">
    <location>
        <begin position="165"/>
        <end position="201"/>
    </location>
</feature>
<dbReference type="PANTHER" id="PTHR33130">
    <property type="entry name" value="PUTATIVE (DUF1639)-RELATED"/>
    <property type="match status" value="1"/>
</dbReference>
<comment type="caution">
    <text evidence="2">The sequence shown here is derived from an EMBL/GenBank/DDBJ whole genome shotgun (WGS) entry which is preliminary data.</text>
</comment>
<dbReference type="EMBL" id="JXTC01000167">
    <property type="protein sequence ID" value="PON84186.1"/>
    <property type="molecule type" value="Genomic_DNA"/>
</dbReference>
<dbReference type="InParanoid" id="A0A2P5EF88"/>
<dbReference type="STRING" id="63057.A0A2P5EF88"/>
<dbReference type="FunCoup" id="A0A2P5EF88">
    <property type="interactions" value="12"/>
</dbReference>
<dbReference type="OrthoDB" id="769821at2759"/>
<accession>A0A2P5EF88</accession>
<dbReference type="Proteomes" id="UP000237000">
    <property type="component" value="Unassembled WGS sequence"/>
</dbReference>
<protein>
    <recommendedName>
        <fullName evidence="4">DUF1639 family protein</fullName>
    </recommendedName>
</protein>